<dbReference type="Proteomes" id="UP000218172">
    <property type="component" value="Unassembled WGS sequence"/>
</dbReference>
<gene>
    <name evidence="1" type="ORF">COC19_04025</name>
</gene>
<evidence type="ECO:0000313" key="1">
    <source>
        <dbReference type="EMBL" id="PCH61830.1"/>
    </source>
</evidence>
<comment type="caution">
    <text evidence="1">The sequence shown here is derived from an EMBL/GenBank/DDBJ whole genome shotgun (WGS) entry which is preliminary data.</text>
</comment>
<name>A0A2A4MPQ5_9GAMM</name>
<dbReference type="AlphaFoldDB" id="A0A2A4MPQ5"/>
<protein>
    <submittedName>
        <fullName evidence="1">Uncharacterized protein</fullName>
    </submittedName>
</protein>
<organism evidence="1 2">
    <name type="scientific">SAR86 cluster bacterium</name>
    <dbReference type="NCBI Taxonomy" id="2030880"/>
    <lineage>
        <taxon>Bacteria</taxon>
        <taxon>Pseudomonadati</taxon>
        <taxon>Pseudomonadota</taxon>
        <taxon>Gammaproteobacteria</taxon>
        <taxon>SAR86 cluster</taxon>
    </lineage>
</organism>
<accession>A0A2A4MPQ5</accession>
<proteinExistence type="predicted"/>
<evidence type="ECO:0000313" key="2">
    <source>
        <dbReference type="Proteomes" id="UP000218172"/>
    </source>
</evidence>
<reference evidence="2" key="1">
    <citation type="submission" date="2017-08" db="EMBL/GenBank/DDBJ databases">
        <title>A dynamic microbial community with high functional redundancy inhabits the cold, oxic subseafloor aquifer.</title>
        <authorList>
            <person name="Tully B.J."/>
            <person name="Wheat C.G."/>
            <person name="Glazer B.T."/>
            <person name="Huber J.A."/>
        </authorList>
    </citation>
    <scope>NUCLEOTIDE SEQUENCE [LARGE SCALE GENOMIC DNA]</scope>
</reference>
<sequence>MNIEQFIRLLHSYGSELDAWPASLRNQARSLLSHSDNAKLELDQCKKLNSLLDLHTPPEFPGLEARLLNQTLPDRAKPSDQKPSLASFIDGCLNWLMPDSGTLLWRPVAAACMPLVFGVLLGNYFSFGIDLNNDAIDNWDDELYMLSFNDYVDYNLDQGSVESALFNGDNTENLQ</sequence>
<dbReference type="EMBL" id="NVQR01000055">
    <property type="protein sequence ID" value="PCH61830.1"/>
    <property type="molecule type" value="Genomic_DNA"/>
</dbReference>